<dbReference type="AlphaFoldDB" id="A0A1Y2K3Y3"/>
<dbReference type="STRING" id="1434232.MAIT1_01867"/>
<gene>
    <name evidence="15" type="ORF">MAIT1_01867</name>
</gene>
<organism evidence="15 16">
    <name type="scientific">Magnetofaba australis IT-1</name>
    <dbReference type="NCBI Taxonomy" id="1434232"/>
    <lineage>
        <taxon>Bacteria</taxon>
        <taxon>Pseudomonadati</taxon>
        <taxon>Pseudomonadota</taxon>
        <taxon>Magnetococcia</taxon>
        <taxon>Magnetococcales</taxon>
        <taxon>Magnetococcaceae</taxon>
        <taxon>Magnetofaba</taxon>
    </lineage>
</organism>
<evidence type="ECO:0000256" key="11">
    <source>
        <dbReference type="SAM" id="Phobius"/>
    </source>
</evidence>
<dbReference type="FunFam" id="3.40.50.300:FF:000299">
    <property type="entry name" value="ABC transporter ATP-binding protein/permease"/>
    <property type="match status" value="1"/>
</dbReference>
<evidence type="ECO:0000313" key="16">
    <source>
        <dbReference type="Proteomes" id="UP000194003"/>
    </source>
</evidence>
<accession>A0A1Y2K3Y3</accession>
<dbReference type="SUPFAM" id="SSF52540">
    <property type="entry name" value="P-loop containing nucleoside triphosphate hydrolases"/>
    <property type="match status" value="1"/>
</dbReference>
<evidence type="ECO:0000256" key="3">
    <source>
        <dbReference type="ARBA" id="ARBA00022475"/>
    </source>
</evidence>
<dbReference type="SUPFAM" id="SSF90123">
    <property type="entry name" value="ABC transporter transmembrane region"/>
    <property type="match status" value="1"/>
</dbReference>
<evidence type="ECO:0000259" key="14">
    <source>
        <dbReference type="PROSITE" id="PS50990"/>
    </source>
</evidence>
<dbReference type="EMBL" id="LVJN01000020">
    <property type="protein sequence ID" value="OSM01824.1"/>
    <property type="molecule type" value="Genomic_DNA"/>
</dbReference>
<dbReference type="InterPro" id="IPR011527">
    <property type="entry name" value="ABC1_TM_dom"/>
</dbReference>
<feature type="region of interest" description="Disordered" evidence="10">
    <location>
        <begin position="1"/>
        <end position="21"/>
    </location>
</feature>
<protein>
    <submittedName>
        <fullName evidence="15">Putative ABC transporter</fullName>
    </submittedName>
</protein>
<dbReference type="NCBIfam" id="TIGR03375">
    <property type="entry name" value="type_I_sec_LssB"/>
    <property type="match status" value="1"/>
</dbReference>
<feature type="domain" description="ABC transmembrane type-1" evidence="13">
    <location>
        <begin position="182"/>
        <end position="459"/>
    </location>
</feature>
<dbReference type="InterPro" id="IPR027417">
    <property type="entry name" value="P-loop_NTPase"/>
</dbReference>
<name>A0A1Y2K3Y3_9PROT</name>
<dbReference type="PROSITE" id="PS50893">
    <property type="entry name" value="ABC_TRANSPORTER_2"/>
    <property type="match status" value="1"/>
</dbReference>
<evidence type="ECO:0000313" key="15">
    <source>
        <dbReference type="EMBL" id="OSM01824.1"/>
    </source>
</evidence>
<keyword evidence="7" id="KW-0067">ATP-binding</keyword>
<keyword evidence="3" id="KW-1003">Cell membrane</keyword>
<keyword evidence="9 11" id="KW-0472">Membrane</keyword>
<dbReference type="InterPro" id="IPR017750">
    <property type="entry name" value="ATPase_T1SS"/>
</dbReference>
<evidence type="ECO:0000259" key="13">
    <source>
        <dbReference type="PROSITE" id="PS50929"/>
    </source>
</evidence>
<dbReference type="CDD" id="cd03245">
    <property type="entry name" value="ABCC_bacteriocin_exporters"/>
    <property type="match status" value="1"/>
</dbReference>
<dbReference type="PROSITE" id="PS00211">
    <property type="entry name" value="ABC_TRANSPORTER_1"/>
    <property type="match status" value="1"/>
</dbReference>
<evidence type="ECO:0000256" key="1">
    <source>
        <dbReference type="ARBA" id="ARBA00004651"/>
    </source>
</evidence>
<dbReference type="PROSITE" id="PS50990">
    <property type="entry name" value="PEPTIDASE_C39"/>
    <property type="match status" value="1"/>
</dbReference>
<dbReference type="InterPro" id="IPR036640">
    <property type="entry name" value="ABC1_TM_sf"/>
</dbReference>
<dbReference type="Gene3D" id="3.90.70.10">
    <property type="entry name" value="Cysteine proteinases"/>
    <property type="match status" value="1"/>
</dbReference>
<evidence type="ECO:0000259" key="12">
    <source>
        <dbReference type="PROSITE" id="PS50893"/>
    </source>
</evidence>
<keyword evidence="8 11" id="KW-1133">Transmembrane helix</keyword>
<feature type="domain" description="ABC transporter" evidence="12">
    <location>
        <begin position="493"/>
        <end position="728"/>
    </location>
</feature>
<evidence type="ECO:0000256" key="9">
    <source>
        <dbReference type="ARBA" id="ARBA00023136"/>
    </source>
</evidence>
<dbReference type="OrthoDB" id="9787557at2"/>
<dbReference type="InterPro" id="IPR003439">
    <property type="entry name" value="ABC_transporter-like_ATP-bd"/>
</dbReference>
<proteinExistence type="predicted"/>
<evidence type="ECO:0000256" key="6">
    <source>
        <dbReference type="ARBA" id="ARBA00022801"/>
    </source>
</evidence>
<dbReference type="GO" id="GO:0006508">
    <property type="term" value="P:proteolysis"/>
    <property type="evidence" value="ECO:0007669"/>
    <property type="project" value="InterPro"/>
</dbReference>
<keyword evidence="2" id="KW-0813">Transport</keyword>
<dbReference type="Pfam" id="PF00664">
    <property type="entry name" value="ABC_membrane"/>
    <property type="match status" value="1"/>
</dbReference>
<evidence type="ECO:0000256" key="10">
    <source>
        <dbReference type="SAM" id="MobiDB-lite"/>
    </source>
</evidence>
<dbReference type="InterPro" id="IPR017871">
    <property type="entry name" value="ABC_transporter-like_CS"/>
</dbReference>
<evidence type="ECO:0000256" key="8">
    <source>
        <dbReference type="ARBA" id="ARBA00022989"/>
    </source>
</evidence>
<evidence type="ECO:0000256" key="5">
    <source>
        <dbReference type="ARBA" id="ARBA00022741"/>
    </source>
</evidence>
<dbReference type="GO" id="GO:0016887">
    <property type="term" value="F:ATP hydrolysis activity"/>
    <property type="evidence" value="ECO:0007669"/>
    <property type="project" value="InterPro"/>
</dbReference>
<dbReference type="InterPro" id="IPR039421">
    <property type="entry name" value="Type_1_exporter"/>
</dbReference>
<comment type="subcellular location">
    <subcellularLocation>
        <location evidence="1">Cell membrane</location>
        <topology evidence="1">Multi-pass membrane protein</topology>
    </subcellularLocation>
</comment>
<keyword evidence="6" id="KW-0378">Hydrolase</keyword>
<keyword evidence="16" id="KW-1185">Reference proteome</keyword>
<dbReference type="SMART" id="SM00382">
    <property type="entry name" value="AAA"/>
    <property type="match status" value="1"/>
</dbReference>
<feature type="transmembrane region" description="Helical" evidence="11">
    <location>
        <begin position="182"/>
        <end position="203"/>
    </location>
</feature>
<evidence type="ECO:0000256" key="4">
    <source>
        <dbReference type="ARBA" id="ARBA00022692"/>
    </source>
</evidence>
<feature type="transmembrane region" description="Helical" evidence="11">
    <location>
        <begin position="287"/>
        <end position="310"/>
    </location>
</feature>
<evidence type="ECO:0000256" key="2">
    <source>
        <dbReference type="ARBA" id="ARBA00022448"/>
    </source>
</evidence>
<feature type="transmembrane region" description="Helical" evidence="11">
    <location>
        <begin position="215"/>
        <end position="232"/>
    </location>
</feature>
<dbReference type="GO" id="GO:0005524">
    <property type="term" value="F:ATP binding"/>
    <property type="evidence" value="ECO:0007669"/>
    <property type="project" value="UniProtKB-KW"/>
</dbReference>
<evidence type="ECO:0000256" key="7">
    <source>
        <dbReference type="ARBA" id="ARBA00022840"/>
    </source>
</evidence>
<sequence length="740" mass="79189">MSPDAATDNAAASGWSLPQTEPESVADPLLAGLLLLARHWGRPATPQALCAGLPLEDGRLTPMLCLRAAERAGLAARWSQRDLDELESGYLPALLLLTERRAAVLTGWDENGQQAQLQWPEEAGGMRPMARAELEEIYSGRALLCAPLPERTAVPEADDDAPQRHWFWGALRRFWPLYAETAAASMMINLLALASPLFIMNVYDRVVPNQAMETLWVLAIGAALAFGFDFLLRTLRGYFLDLAGKRADLLMASKLAEQTLGLPLANLPPSTGGLARTLQDFEPLRDFFASATLATLIDLPFAILFVGVIWLLGGDIALIPALMIPLVILIGFLLQRPLARAARAAHSEAARKHAVLVEAIGGLETIKTLGAEGRMQRQWERSVSHAAQVGAKTRNIGSLAVHLALVAQQLSTIALVVMGVGRIAEGAMSMGALIACTILSGRALAPLAQIAGILTRFEQSSVSLEQLNRIMSLPNERPAERRYISRPALSGAIALENVRFAYPGQKFDALSDITLSIAPGERVGFLGRMGSGKSTLFRLLLGLYEPQAGAVRLDGADLRQIDPADARRQMGYAPQEPLLFVGSLRENIAWGAPQADDARVLHVAELAGVSQFAQRHPMGLEAPVGERGAGLSGGQRQAVSLARALIHDPPMLLLDEPTSSMDSASEAHVKRSIAALPPGRTLLLATHRASLLTLVDRLVILDEGRIIADGPKEQVLRQLQSGALPLSSANGAQPAVGGAA</sequence>
<reference evidence="15 16" key="1">
    <citation type="journal article" date="2016" name="BMC Genomics">
        <title>Combined genomic and structural analyses of a cultured magnetotactic bacterium reveals its niche adaptation to a dynamic environment.</title>
        <authorList>
            <person name="Araujo A.C."/>
            <person name="Morillo V."/>
            <person name="Cypriano J."/>
            <person name="Teixeira L.C."/>
            <person name="Leao P."/>
            <person name="Lyra S."/>
            <person name="Almeida L.G."/>
            <person name="Bazylinski D.A."/>
            <person name="Vasconcellos A.T."/>
            <person name="Abreu F."/>
            <person name="Lins U."/>
        </authorList>
    </citation>
    <scope>NUCLEOTIDE SEQUENCE [LARGE SCALE GENOMIC DNA]</scope>
    <source>
        <strain evidence="15 16">IT-1</strain>
    </source>
</reference>
<dbReference type="Proteomes" id="UP000194003">
    <property type="component" value="Unassembled WGS sequence"/>
</dbReference>
<keyword evidence="4 11" id="KW-0812">Transmembrane</keyword>
<dbReference type="Gene3D" id="1.20.1560.10">
    <property type="entry name" value="ABC transporter type 1, transmembrane domain"/>
    <property type="match status" value="1"/>
</dbReference>
<dbReference type="InterPro" id="IPR005074">
    <property type="entry name" value="Peptidase_C39"/>
</dbReference>
<feature type="transmembrane region" description="Helical" evidence="11">
    <location>
        <begin position="316"/>
        <end position="334"/>
    </location>
</feature>
<comment type="caution">
    <text evidence="15">The sequence shown here is derived from an EMBL/GenBank/DDBJ whole genome shotgun (WGS) entry which is preliminary data.</text>
</comment>
<dbReference type="GO" id="GO:0015421">
    <property type="term" value="F:ABC-type oligopeptide transporter activity"/>
    <property type="evidence" value="ECO:0007669"/>
    <property type="project" value="TreeGrafter"/>
</dbReference>
<dbReference type="PANTHER" id="PTHR43394:SF1">
    <property type="entry name" value="ATP-BINDING CASSETTE SUB-FAMILY B MEMBER 10, MITOCHONDRIAL"/>
    <property type="match status" value="1"/>
</dbReference>
<dbReference type="Gene3D" id="3.40.50.300">
    <property type="entry name" value="P-loop containing nucleotide triphosphate hydrolases"/>
    <property type="match status" value="1"/>
</dbReference>
<dbReference type="GO" id="GO:0008233">
    <property type="term" value="F:peptidase activity"/>
    <property type="evidence" value="ECO:0007669"/>
    <property type="project" value="InterPro"/>
</dbReference>
<keyword evidence="5" id="KW-0547">Nucleotide-binding</keyword>
<dbReference type="RefSeq" id="WP_085444341.1">
    <property type="nucleotide sequence ID" value="NZ_LVJN01000020.1"/>
</dbReference>
<feature type="domain" description="Peptidase C39" evidence="14">
    <location>
        <begin position="19"/>
        <end position="145"/>
    </location>
</feature>
<dbReference type="Pfam" id="PF00005">
    <property type="entry name" value="ABC_tran"/>
    <property type="match status" value="1"/>
</dbReference>
<dbReference type="PANTHER" id="PTHR43394">
    <property type="entry name" value="ATP-DEPENDENT PERMEASE MDL1, MITOCHONDRIAL"/>
    <property type="match status" value="1"/>
</dbReference>
<dbReference type="GO" id="GO:0005886">
    <property type="term" value="C:plasma membrane"/>
    <property type="evidence" value="ECO:0007669"/>
    <property type="project" value="UniProtKB-SubCell"/>
</dbReference>
<dbReference type="PROSITE" id="PS50929">
    <property type="entry name" value="ABC_TM1F"/>
    <property type="match status" value="1"/>
</dbReference>
<dbReference type="InterPro" id="IPR003593">
    <property type="entry name" value="AAA+_ATPase"/>
</dbReference>
<dbReference type="CDD" id="cd18587">
    <property type="entry name" value="ABC_6TM_LapB_like"/>
    <property type="match status" value="1"/>
</dbReference>